<organism evidence="1 2">
    <name type="scientific">Acidisoma silvae</name>
    <dbReference type="NCBI Taxonomy" id="2802396"/>
    <lineage>
        <taxon>Bacteria</taxon>
        <taxon>Pseudomonadati</taxon>
        <taxon>Pseudomonadota</taxon>
        <taxon>Alphaproteobacteria</taxon>
        <taxon>Acetobacterales</taxon>
        <taxon>Acidocellaceae</taxon>
        <taxon>Acidisoma</taxon>
    </lineage>
</organism>
<dbReference type="AlphaFoldDB" id="A0A963YPR0"/>
<proteinExistence type="predicted"/>
<protein>
    <recommendedName>
        <fullName evidence="3">Phage tail protein</fullName>
    </recommendedName>
</protein>
<evidence type="ECO:0000313" key="1">
    <source>
        <dbReference type="EMBL" id="MCB8874774.1"/>
    </source>
</evidence>
<sequence length="369" mass="39636">MPINSGAQSRSVHIQLLINGEAVAGVEEAEICTSNHQISGWFRLLLALGRDASFPAARFSTLTDAQADIRVGLAPAGMPPVAAIWQNLITGPIDEIAIDMVAGTVQLTGRDFSALLIDTLSAESFVNQTASEIAQTLAMRHGLNPKVTATVTPVGRYYQDGHSILSLYQSSKTVTEWDLLCALAEAEGYDLFVQGQSLTFAPPLTAQLPAVWQWMPGGTGCSTMTALRMERSLALARDILVTVQSWNSRQQTMITQTVHASASSTVRNARTSTNATASTYVLLRPNLTAEQAMNLAALTLADLSRHERVVTATMPGDLSLSPRALVTLQGTGTAFDQTYVVDEVLRRVSLQDGFVQTVRAVNTPLVQNP</sequence>
<name>A0A963YPR0_9PROT</name>
<accession>A0A963YPR0</accession>
<comment type="caution">
    <text evidence="1">The sequence shown here is derived from an EMBL/GenBank/DDBJ whole genome shotgun (WGS) entry which is preliminary data.</text>
</comment>
<reference evidence="1" key="1">
    <citation type="journal article" date="2021" name="Microorganisms">
        <title>Acidisoma silvae sp. nov. and Acidisomacellulosilytica sp. nov., Two Acidophilic Bacteria Isolated from Decaying Wood, Hydrolyzing Cellulose and Producing Poly-3-hydroxybutyrate.</title>
        <authorList>
            <person name="Mieszkin S."/>
            <person name="Pouder E."/>
            <person name="Uroz S."/>
            <person name="Simon-Colin C."/>
            <person name="Alain K."/>
        </authorList>
    </citation>
    <scope>NUCLEOTIDE SEQUENCE</scope>
    <source>
        <strain evidence="1">HW T2.11</strain>
    </source>
</reference>
<gene>
    <name evidence="1" type="ORF">ASILVAE211_06235</name>
</gene>
<evidence type="ECO:0000313" key="2">
    <source>
        <dbReference type="Proteomes" id="UP000708298"/>
    </source>
</evidence>
<dbReference type="EMBL" id="JAESVB010000002">
    <property type="protein sequence ID" value="MCB8874774.1"/>
    <property type="molecule type" value="Genomic_DNA"/>
</dbReference>
<dbReference type="SUPFAM" id="SSF69279">
    <property type="entry name" value="Phage tail proteins"/>
    <property type="match status" value="1"/>
</dbReference>
<evidence type="ECO:0008006" key="3">
    <source>
        <dbReference type="Google" id="ProtNLM"/>
    </source>
</evidence>
<keyword evidence="2" id="KW-1185">Reference proteome</keyword>
<dbReference type="RefSeq" id="WP_227320439.1">
    <property type="nucleotide sequence ID" value="NZ_JAESVB010000002.1"/>
</dbReference>
<reference evidence="1" key="2">
    <citation type="submission" date="2021-01" db="EMBL/GenBank/DDBJ databases">
        <authorList>
            <person name="Mieszkin S."/>
            <person name="Pouder E."/>
            <person name="Alain K."/>
        </authorList>
    </citation>
    <scope>NUCLEOTIDE SEQUENCE</scope>
    <source>
        <strain evidence="1">HW T2.11</strain>
    </source>
</reference>
<dbReference type="Proteomes" id="UP000708298">
    <property type="component" value="Unassembled WGS sequence"/>
</dbReference>